<dbReference type="Proteomes" id="UP001163096">
    <property type="component" value="Chromosome"/>
</dbReference>
<dbReference type="GeneID" id="76834551"/>
<dbReference type="EMBL" id="CP113361">
    <property type="protein sequence ID" value="WAI02341.1"/>
    <property type="molecule type" value="Genomic_DNA"/>
</dbReference>
<name>A0A9X9S618_METOG</name>
<evidence type="ECO:0000256" key="1">
    <source>
        <dbReference type="SAM" id="Phobius"/>
    </source>
</evidence>
<evidence type="ECO:0000313" key="4">
    <source>
        <dbReference type="Proteomes" id="UP001163096"/>
    </source>
</evidence>
<dbReference type="AlphaFoldDB" id="A0A9X9S618"/>
<dbReference type="InterPro" id="IPR011642">
    <property type="entry name" value="Gate_dom"/>
</dbReference>
<keyword evidence="4" id="KW-1185">Reference proteome</keyword>
<keyword evidence="1" id="KW-0472">Membrane</keyword>
<sequence length="316" mass="34443">MNTFFQETTLLALSLLARTIPMMVAGVIAAELILAFNATERLSRYSRPLTVWSNLHHECGISFMMAFISPKAANAMLAKYHRDGTITRREMVIAALMNSFPNVMMHWRYLLPVYVPLLGLIGLIYFAILVVVGIIKTMIVMVAGRWMLPAPHDTENKRRGPVPRPTWKDGVHTALKASAASLRHILIISVPTILIVAVFINLGFFDLVADQMQGIGSWFPVPTPGFAIIAAQFGSFIASASVASTLLAAGTLSPQEIIITLLVGNILTSVTRAIRWYGTSYAAIFGPRNGALIQGLSTGLRVVVMIGVVALLSLIW</sequence>
<organism evidence="3 4">
    <name type="scientific">Methanogenium organophilum</name>
    <dbReference type="NCBI Taxonomy" id="2199"/>
    <lineage>
        <taxon>Archaea</taxon>
        <taxon>Methanobacteriati</taxon>
        <taxon>Methanobacteriota</taxon>
        <taxon>Stenosarchaea group</taxon>
        <taxon>Methanomicrobia</taxon>
        <taxon>Methanomicrobiales</taxon>
        <taxon>Methanomicrobiaceae</taxon>
        <taxon>Methanogenium</taxon>
    </lineage>
</organism>
<dbReference type="Pfam" id="PF07670">
    <property type="entry name" value="Gate"/>
    <property type="match status" value="1"/>
</dbReference>
<protein>
    <submittedName>
        <fullName evidence="3">Nucleoside recognition protein</fullName>
    </submittedName>
</protein>
<evidence type="ECO:0000259" key="2">
    <source>
        <dbReference type="Pfam" id="PF07670"/>
    </source>
</evidence>
<reference evidence="3" key="1">
    <citation type="submission" date="2022-11" db="EMBL/GenBank/DDBJ databases">
        <title>Complete genome sequence of Methanogenium organophilum DSM 3596.</title>
        <authorList>
            <person name="Chen S.-C."/>
            <person name="Lai S.-J."/>
            <person name="You Y.-T."/>
        </authorList>
    </citation>
    <scope>NUCLEOTIDE SEQUENCE</scope>
    <source>
        <strain evidence="3">DSM 3596</strain>
    </source>
</reference>
<dbReference type="PANTHER" id="PTHR38139:SF1">
    <property type="entry name" value="NUCLEOSIDE TRANSPORTER_FEOB GTPASE GATE DOMAIN-CONTAINING PROTEIN"/>
    <property type="match status" value="1"/>
</dbReference>
<feature type="transmembrane region" description="Helical" evidence="1">
    <location>
        <begin position="113"/>
        <end position="135"/>
    </location>
</feature>
<dbReference type="InterPro" id="IPR038880">
    <property type="entry name" value="MJ0871-like"/>
</dbReference>
<feature type="transmembrane region" description="Helical" evidence="1">
    <location>
        <begin position="225"/>
        <end position="250"/>
    </location>
</feature>
<feature type="transmembrane region" description="Helical" evidence="1">
    <location>
        <begin position="257"/>
        <end position="278"/>
    </location>
</feature>
<dbReference type="PANTHER" id="PTHR38139">
    <property type="entry name" value="GATE DOMAIN-CONTAINING PROTEIN"/>
    <property type="match status" value="1"/>
</dbReference>
<dbReference type="KEGG" id="mou:OU421_05575"/>
<feature type="transmembrane region" description="Helical" evidence="1">
    <location>
        <begin position="91"/>
        <end position="107"/>
    </location>
</feature>
<proteinExistence type="predicted"/>
<feature type="domain" description="Nucleoside transporter/FeoB GTPase Gate" evidence="2">
    <location>
        <begin position="18"/>
        <end position="119"/>
    </location>
</feature>
<dbReference type="RefSeq" id="WP_268187619.1">
    <property type="nucleotide sequence ID" value="NZ_CP113361.1"/>
</dbReference>
<keyword evidence="1" id="KW-1133">Transmembrane helix</keyword>
<accession>A0A9X9S618</accession>
<evidence type="ECO:0000313" key="3">
    <source>
        <dbReference type="EMBL" id="WAI02341.1"/>
    </source>
</evidence>
<keyword evidence="1" id="KW-0812">Transmembrane</keyword>
<feature type="transmembrane region" description="Helical" evidence="1">
    <location>
        <begin position="298"/>
        <end position="315"/>
    </location>
</feature>
<feature type="transmembrane region" description="Helical" evidence="1">
    <location>
        <begin position="185"/>
        <end position="205"/>
    </location>
</feature>
<gene>
    <name evidence="3" type="ORF">OU421_05575</name>
</gene>